<evidence type="ECO:0000256" key="12">
    <source>
        <dbReference type="ARBA" id="ARBA00081141"/>
    </source>
</evidence>
<dbReference type="InterPro" id="IPR006638">
    <property type="entry name" value="Elp3/MiaA/NifB-like_rSAM"/>
</dbReference>
<feature type="binding site" evidence="13">
    <location>
        <position position="165"/>
    </location>
    <ligand>
        <name>[4Fe-4S] cluster</name>
        <dbReference type="ChEBI" id="CHEBI:49883"/>
        <label>2</label>
        <note>4Fe-4S-S-AdoMet</note>
    </ligand>
</feature>
<dbReference type="PROSITE" id="PS51918">
    <property type="entry name" value="RADICAL_SAM"/>
    <property type="match status" value="1"/>
</dbReference>
<feature type="domain" description="MTTase N-terminal" evidence="15">
    <location>
        <begin position="2"/>
        <end position="120"/>
    </location>
</feature>
<keyword evidence="2 13" id="KW-0004">4Fe-4S</keyword>
<feature type="binding site" evidence="13">
    <location>
        <position position="162"/>
    </location>
    <ligand>
        <name>[4Fe-4S] cluster</name>
        <dbReference type="ChEBI" id="CHEBI:49883"/>
        <label>2</label>
        <note>4Fe-4S-S-AdoMet</note>
    </ligand>
</feature>
<evidence type="ECO:0000259" key="16">
    <source>
        <dbReference type="PROSITE" id="PS51918"/>
    </source>
</evidence>
<dbReference type="InterPro" id="IPR006463">
    <property type="entry name" value="MiaB_methiolase"/>
</dbReference>
<dbReference type="InterPro" id="IPR058240">
    <property type="entry name" value="rSAM_sf"/>
</dbReference>
<feature type="binding site" evidence="13">
    <location>
        <position position="47"/>
    </location>
    <ligand>
        <name>[4Fe-4S] cluster</name>
        <dbReference type="ChEBI" id="CHEBI:49883"/>
        <label>1</label>
    </ligand>
</feature>
<comment type="catalytic activity">
    <reaction evidence="13">
        <text>N(6)-dimethylallyladenosine(37) in tRNA + (sulfur carrier)-SH + AH2 + 2 S-adenosyl-L-methionine = 2-methylsulfanyl-N(6)-dimethylallyladenosine(37) in tRNA + (sulfur carrier)-H + 5'-deoxyadenosine + L-methionine + A + S-adenosyl-L-homocysteine + 2 H(+)</text>
        <dbReference type="Rhea" id="RHEA:37067"/>
        <dbReference type="Rhea" id="RHEA-COMP:10375"/>
        <dbReference type="Rhea" id="RHEA-COMP:10376"/>
        <dbReference type="Rhea" id="RHEA-COMP:14737"/>
        <dbReference type="Rhea" id="RHEA-COMP:14739"/>
        <dbReference type="ChEBI" id="CHEBI:13193"/>
        <dbReference type="ChEBI" id="CHEBI:15378"/>
        <dbReference type="ChEBI" id="CHEBI:17319"/>
        <dbReference type="ChEBI" id="CHEBI:17499"/>
        <dbReference type="ChEBI" id="CHEBI:29917"/>
        <dbReference type="ChEBI" id="CHEBI:57844"/>
        <dbReference type="ChEBI" id="CHEBI:57856"/>
        <dbReference type="ChEBI" id="CHEBI:59789"/>
        <dbReference type="ChEBI" id="CHEBI:64428"/>
        <dbReference type="ChEBI" id="CHEBI:74415"/>
        <dbReference type="ChEBI" id="CHEBI:74417"/>
        <dbReference type="EC" id="2.8.4.3"/>
    </reaction>
</comment>
<dbReference type="InterPro" id="IPR007197">
    <property type="entry name" value="rSAM"/>
</dbReference>
<dbReference type="FunFam" id="3.80.30.20:FF:000001">
    <property type="entry name" value="tRNA-2-methylthio-N(6)-dimethylallyladenosine synthase 2"/>
    <property type="match status" value="1"/>
</dbReference>
<gene>
    <name evidence="13" type="primary">miaB</name>
    <name evidence="17" type="ORF">AVDCRST_MAG74-3698</name>
</gene>
<dbReference type="Pfam" id="PF00919">
    <property type="entry name" value="UPF0004"/>
    <property type="match status" value="1"/>
</dbReference>
<dbReference type="InterPro" id="IPR020612">
    <property type="entry name" value="Methylthiotransferase_CS"/>
</dbReference>
<feature type="domain" description="TRAM" evidence="14">
    <location>
        <begin position="383"/>
        <end position="445"/>
    </location>
</feature>
<dbReference type="SFLD" id="SFLDG01082">
    <property type="entry name" value="B12-binding_domain_containing"/>
    <property type="match status" value="1"/>
</dbReference>
<evidence type="ECO:0000256" key="9">
    <source>
        <dbReference type="ARBA" id="ARBA00033765"/>
    </source>
</evidence>
<dbReference type="AlphaFoldDB" id="A0A6J4Q5H3"/>
<dbReference type="InterPro" id="IPR002792">
    <property type="entry name" value="TRAM_dom"/>
</dbReference>
<keyword evidence="4 13" id="KW-0808">Transferase</keyword>
<feature type="binding site" evidence="13">
    <location>
        <position position="83"/>
    </location>
    <ligand>
        <name>[4Fe-4S] cluster</name>
        <dbReference type="ChEBI" id="CHEBI:49883"/>
        <label>1</label>
    </ligand>
</feature>
<feature type="binding site" evidence="13">
    <location>
        <position position="11"/>
    </location>
    <ligand>
        <name>[4Fe-4S] cluster</name>
        <dbReference type="ChEBI" id="CHEBI:49883"/>
        <label>1</label>
    </ligand>
</feature>
<dbReference type="PANTHER" id="PTHR43020:SF2">
    <property type="entry name" value="MITOCHONDRIAL TRNA METHYLTHIOTRANSFERASE CDK5RAP1"/>
    <property type="match status" value="1"/>
</dbReference>
<evidence type="ECO:0000256" key="7">
    <source>
        <dbReference type="ARBA" id="ARBA00023004"/>
    </source>
</evidence>
<name>A0A6J4Q5H3_9BACT</name>
<evidence type="ECO:0000256" key="3">
    <source>
        <dbReference type="ARBA" id="ARBA00022490"/>
    </source>
</evidence>
<dbReference type="EMBL" id="CADCUR010000306">
    <property type="protein sequence ID" value="CAA9431037.1"/>
    <property type="molecule type" value="Genomic_DNA"/>
</dbReference>
<keyword evidence="3 13" id="KW-0963">Cytoplasm</keyword>
<organism evidence="17">
    <name type="scientific">uncultured Pyrinomonadaceae bacterium</name>
    <dbReference type="NCBI Taxonomy" id="2283094"/>
    <lineage>
        <taxon>Bacteria</taxon>
        <taxon>Pseudomonadati</taxon>
        <taxon>Acidobacteriota</taxon>
        <taxon>Blastocatellia</taxon>
        <taxon>Blastocatellales</taxon>
        <taxon>Pyrinomonadaceae</taxon>
        <taxon>environmental samples</taxon>
    </lineage>
</organism>
<dbReference type="PROSITE" id="PS51449">
    <property type="entry name" value="MTTASE_N"/>
    <property type="match status" value="1"/>
</dbReference>
<feature type="domain" description="Radical SAM core" evidence="16">
    <location>
        <begin position="144"/>
        <end position="380"/>
    </location>
</feature>
<evidence type="ECO:0000256" key="11">
    <source>
        <dbReference type="ARBA" id="ARBA00080698"/>
    </source>
</evidence>
<dbReference type="PANTHER" id="PTHR43020">
    <property type="entry name" value="CDK5 REGULATORY SUBUNIT-ASSOCIATED PROTEIN 1"/>
    <property type="match status" value="1"/>
</dbReference>
<evidence type="ECO:0000256" key="2">
    <source>
        <dbReference type="ARBA" id="ARBA00022485"/>
    </source>
</evidence>
<evidence type="ECO:0000256" key="8">
    <source>
        <dbReference type="ARBA" id="ARBA00023014"/>
    </source>
</evidence>
<comment type="function">
    <text evidence="1 13">Catalyzes the methylthiolation of N6-(dimethylallyl)adenosine (i(6)A), leading to the formation of 2-methylthio-N6-(dimethylallyl)adenosine (ms(2)i(6)A) at position 37 in tRNAs that read codons beginning with uridine.</text>
</comment>
<evidence type="ECO:0000256" key="5">
    <source>
        <dbReference type="ARBA" id="ARBA00022691"/>
    </source>
</evidence>
<evidence type="ECO:0000256" key="1">
    <source>
        <dbReference type="ARBA" id="ARBA00003234"/>
    </source>
</evidence>
<keyword evidence="13" id="KW-0819">tRNA processing</keyword>
<dbReference type="CDD" id="cd01335">
    <property type="entry name" value="Radical_SAM"/>
    <property type="match status" value="1"/>
</dbReference>
<dbReference type="InterPro" id="IPR038135">
    <property type="entry name" value="Methylthiotransferase_N_sf"/>
</dbReference>
<evidence type="ECO:0000259" key="14">
    <source>
        <dbReference type="PROSITE" id="PS50926"/>
    </source>
</evidence>
<dbReference type="InterPro" id="IPR005839">
    <property type="entry name" value="Methylthiotransferase"/>
</dbReference>
<dbReference type="GO" id="GO:0005829">
    <property type="term" value="C:cytosol"/>
    <property type="evidence" value="ECO:0007669"/>
    <property type="project" value="TreeGrafter"/>
</dbReference>
<protein>
    <recommendedName>
        <fullName evidence="10 13">tRNA-2-methylthio-N(6)-dimethylallyladenosine synthase</fullName>
        <ecNumber evidence="9 13">2.8.4.3</ecNumber>
    </recommendedName>
    <alternativeName>
        <fullName evidence="12 13">(Dimethylallyl)adenosine tRNA methylthiotransferase MiaB</fullName>
    </alternativeName>
    <alternativeName>
        <fullName evidence="11 13">tRNA-i(6)A37 methylthiotransferase</fullName>
    </alternativeName>
</protein>
<comment type="cofactor">
    <cofactor evidence="13">
        <name>[4Fe-4S] cluster</name>
        <dbReference type="ChEBI" id="CHEBI:49883"/>
    </cofactor>
    <text evidence="13">Binds 2 [4Fe-4S] clusters. One cluster is coordinated with 3 cysteines and an exchangeable S-adenosyl-L-methionine.</text>
</comment>
<dbReference type="InterPro" id="IPR023404">
    <property type="entry name" value="rSAM_horseshoe"/>
</dbReference>
<keyword evidence="7 13" id="KW-0408">Iron</keyword>
<evidence type="ECO:0000256" key="6">
    <source>
        <dbReference type="ARBA" id="ARBA00022723"/>
    </source>
</evidence>
<dbReference type="NCBIfam" id="TIGR00089">
    <property type="entry name" value="MiaB/RimO family radical SAM methylthiotransferase"/>
    <property type="match status" value="1"/>
</dbReference>
<accession>A0A6J4Q5H3</accession>
<evidence type="ECO:0000256" key="4">
    <source>
        <dbReference type="ARBA" id="ARBA00022679"/>
    </source>
</evidence>
<comment type="subcellular location">
    <subcellularLocation>
        <location evidence="13">Cytoplasm</location>
    </subcellularLocation>
</comment>
<keyword evidence="5 13" id="KW-0949">S-adenosyl-L-methionine</keyword>
<comment type="subunit">
    <text evidence="13">Monomer.</text>
</comment>
<evidence type="ECO:0000256" key="13">
    <source>
        <dbReference type="HAMAP-Rule" id="MF_01864"/>
    </source>
</evidence>
<dbReference type="PROSITE" id="PS50926">
    <property type="entry name" value="TRAM"/>
    <property type="match status" value="1"/>
</dbReference>
<evidence type="ECO:0000256" key="10">
    <source>
        <dbReference type="ARBA" id="ARBA00068570"/>
    </source>
</evidence>
<dbReference type="SFLD" id="SFLDG01061">
    <property type="entry name" value="methylthiotransferase"/>
    <property type="match status" value="1"/>
</dbReference>
<sequence length="445" mass="49596">MKKVYLETFGCQMNVSDSERVATRLAADGFEITPDEAAADVVLLNTCSVREKAEHKLFTRIGQVGKAAADRGDKKPLLGVLGCVAQLEGETLFGKTPAIDFVLGTRAVGRVSEAIDKAFGGANQFADLGEREAAYDWSVADAQRHSPYIAFVPIIEGCNKFCTYCIVPFSRGREKSLPATEIVQHVLRLRREGIREVHLIGQNVNSYRPKTDDGLENQPGATPFSKLLRAVAATGIERVKFTTSFPRDFHPDIIEAINEHENLCNWVHLPVQSGSSRILKLMRRGHTVENYLERIERIKASPRRIALTTDIIVGFPGETEADFQATLDLAEYCQFNSAYIFKYSPRPGTPAFEMPDDVSAAEKTERFLRLDNLIRFHQQKVFRAYINQTVEVLAEKISEKHSNQISGHTSCQMVVNFEGAADLLGKIVKVRILESKANTLYGKIC</sequence>
<dbReference type="GO" id="GO:0051539">
    <property type="term" value="F:4 iron, 4 sulfur cluster binding"/>
    <property type="evidence" value="ECO:0007669"/>
    <property type="project" value="UniProtKB-UniRule"/>
</dbReference>
<dbReference type="HAMAP" id="MF_01864">
    <property type="entry name" value="tRNA_metthiotr_MiaB"/>
    <property type="match status" value="1"/>
</dbReference>
<dbReference type="Gene3D" id="3.80.30.20">
    <property type="entry name" value="tm_1862 like domain"/>
    <property type="match status" value="1"/>
</dbReference>
<dbReference type="NCBIfam" id="TIGR01574">
    <property type="entry name" value="miaB-methiolase"/>
    <property type="match status" value="1"/>
</dbReference>
<dbReference type="FunFam" id="3.40.50.12160:FF:000003">
    <property type="entry name" value="CDK5 regulatory subunit-associated protein 1"/>
    <property type="match status" value="1"/>
</dbReference>
<reference evidence="17" key="1">
    <citation type="submission" date="2020-02" db="EMBL/GenBank/DDBJ databases">
        <authorList>
            <person name="Meier V. D."/>
        </authorList>
    </citation>
    <scope>NUCLEOTIDE SEQUENCE</scope>
    <source>
        <strain evidence="17">AVDCRST_MAG74</strain>
    </source>
</reference>
<dbReference type="GO" id="GO:0046872">
    <property type="term" value="F:metal ion binding"/>
    <property type="evidence" value="ECO:0007669"/>
    <property type="project" value="UniProtKB-KW"/>
</dbReference>
<evidence type="ECO:0000259" key="15">
    <source>
        <dbReference type="PROSITE" id="PS51449"/>
    </source>
</evidence>
<dbReference type="Gene3D" id="3.40.50.12160">
    <property type="entry name" value="Methylthiotransferase, N-terminal domain"/>
    <property type="match status" value="1"/>
</dbReference>
<dbReference type="SMART" id="SM00729">
    <property type="entry name" value="Elp3"/>
    <property type="match status" value="1"/>
</dbReference>
<keyword evidence="6 13" id="KW-0479">Metal-binding</keyword>
<dbReference type="Pfam" id="PF01938">
    <property type="entry name" value="TRAM"/>
    <property type="match status" value="1"/>
</dbReference>
<dbReference type="SFLD" id="SFLDS00029">
    <property type="entry name" value="Radical_SAM"/>
    <property type="match status" value="1"/>
</dbReference>
<dbReference type="PROSITE" id="PS01278">
    <property type="entry name" value="MTTASE_RADICAL"/>
    <property type="match status" value="1"/>
</dbReference>
<dbReference type="GO" id="GO:0035597">
    <property type="term" value="F:tRNA-2-methylthio-N(6)-dimethylallyladenosine(37) synthase activity"/>
    <property type="evidence" value="ECO:0007669"/>
    <property type="project" value="UniProtKB-EC"/>
</dbReference>
<proteinExistence type="inferred from homology"/>
<dbReference type="SFLD" id="SFLDF00273">
    <property type="entry name" value="(dimethylallyl)adenosine_tRNA"/>
    <property type="match status" value="1"/>
</dbReference>
<dbReference type="InterPro" id="IPR013848">
    <property type="entry name" value="Methylthiotransferase_N"/>
</dbReference>
<keyword evidence="8 13" id="KW-0411">Iron-sulfur</keyword>
<feature type="binding site" evidence="13">
    <location>
        <position position="158"/>
    </location>
    <ligand>
        <name>[4Fe-4S] cluster</name>
        <dbReference type="ChEBI" id="CHEBI:49883"/>
        <label>2</label>
        <note>4Fe-4S-S-AdoMet</note>
    </ligand>
</feature>
<dbReference type="EC" id="2.8.4.3" evidence="9 13"/>
<dbReference type="Pfam" id="PF04055">
    <property type="entry name" value="Radical_SAM"/>
    <property type="match status" value="1"/>
</dbReference>
<comment type="similarity">
    <text evidence="13">Belongs to the methylthiotransferase family. MiaB subfamily.</text>
</comment>
<evidence type="ECO:0000313" key="17">
    <source>
        <dbReference type="EMBL" id="CAA9431037.1"/>
    </source>
</evidence>
<dbReference type="SUPFAM" id="SSF102114">
    <property type="entry name" value="Radical SAM enzymes"/>
    <property type="match status" value="1"/>
</dbReference>